<comment type="subunit">
    <text evidence="7">Monomer.</text>
</comment>
<sequence>MKDNIVLIGMPGVGKSTVGVVLAKALGYNFVDADLVIQQQTGKLLCELIAEHGTEGFLEIEDEVNSSIEGHKAVIATGGSAVYCANAMEHYKEIATVLYLSVSYETLEERLGDLKNRGVVLNDGQTLKDLYDERTAYYEKYADVTVNEEGLSIRETIDAVKEKLGME</sequence>
<comment type="cofactor">
    <cofactor evidence="7">
        <name>Mg(2+)</name>
        <dbReference type="ChEBI" id="CHEBI:18420"/>
    </cofactor>
    <text evidence="7">Binds 1 Mg(2+) ion per subunit.</text>
</comment>
<evidence type="ECO:0000313" key="9">
    <source>
        <dbReference type="Proteomes" id="UP001198893"/>
    </source>
</evidence>
<keyword evidence="2 7" id="KW-0808">Transferase</keyword>
<proteinExistence type="inferred from homology"/>
<organism evidence="8 9">
    <name type="scientific">Roseburia amylophila</name>
    <dbReference type="NCBI Taxonomy" id="2981794"/>
    <lineage>
        <taxon>Bacteria</taxon>
        <taxon>Bacillati</taxon>
        <taxon>Bacillota</taxon>
        <taxon>Clostridia</taxon>
        <taxon>Lachnospirales</taxon>
        <taxon>Lachnospiraceae</taxon>
        <taxon>Roseburia</taxon>
    </lineage>
</organism>
<comment type="catalytic activity">
    <reaction evidence="7">
        <text>shikimate + ATP = 3-phosphoshikimate + ADP + H(+)</text>
        <dbReference type="Rhea" id="RHEA:13121"/>
        <dbReference type="ChEBI" id="CHEBI:15378"/>
        <dbReference type="ChEBI" id="CHEBI:30616"/>
        <dbReference type="ChEBI" id="CHEBI:36208"/>
        <dbReference type="ChEBI" id="CHEBI:145989"/>
        <dbReference type="ChEBI" id="CHEBI:456216"/>
        <dbReference type="EC" id="2.7.1.71"/>
    </reaction>
</comment>
<comment type="caution">
    <text evidence="7">Lacks conserved residue(s) required for the propagation of feature annotation.</text>
</comment>
<feature type="binding site" evidence="7">
    <location>
        <position position="134"/>
    </location>
    <ligand>
        <name>substrate</name>
    </ligand>
</feature>
<dbReference type="InterPro" id="IPR000623">
    <property type="entry name" value="Shikimate_kinase/TSH1"/>
</dbReference>
<comment type="subcellular location">
    <subcellularLocation>
        <location evidence="7">Cytoplasm</location>
    </subcellularLocation>
</comment>
<keyword evidence="1 7" id="KW-0028">Amino-acid biosynthesis</keyword>
<keyword evidence="7" id="KW-0479">Metal-binding</keyword>
<dbReference type="Proteomes" id="UP001198893">
    <property type="component" value="Unassembled WGS sequence"/>
</dbReference>
<dbReference type="EC" id="2.7.1.71" evidence="7"/>
<dbReference type="InterPro" id="IPR027417">
    <property type="entry name" value="P-loop_NTPase"/>
</dbReference>
<evidence type="ECO:0000256" key="1">
    <source>
        <dbReference type="ARBA" id="ARBA00022605"/>
    </source>
</evidence>
<feature type="binding site" evidence="7">
    <location>
        <begin position="12"/>
        <end position="17"/>
    </location>
    <ligand>
        <name>ATP</name>
        <dbReference type="ChEBI" id="CHEBI:30616"/>
    </ligand>
</feature>
<dbReference type="Gene3D" id="3.40.50.300">
    <property type="entry name" value="P-loop containing nucleotide triphosphate hydrolases"/>
    <property type="match status" value="1"/>
</dbReference>
<dbReference type="PANTHER" id="PTHR21087">
    <property type="entry name" value="SHIKIMATE KINASE"/>
    <property type="match status" value="1"/>
</dbReference>
<dbReference type="EMBL" id="JAJEQW010000020">
    <property type="protein sequence ID" value="MCC2243387.1"/>
    <property type="molecule type" value="Genomic_DNA"/>
</dbReference>
<dbReference type="HAMAP" id="MF_00109">
    <property type="entry name" value="Shikimate_kinase"/>
    <property type="match status" value="1"/>
</dbReference>
<dbReference type="InterPro" id="IPR031322">
    <property type="entry name" value="Shikimate/glucono_kinase"/>
</dbReference>
<evidence type="ECO:0000256" key="5">
    <source>
        <dbReference type="ARBA" id="ARBA00022840"/>
    </source>
</evidence>
<dbReference type="GO" id="GO:0005829">
    <property type="term" value="C:cytosol"/>
    <property type="evidence" value="ECO:0007669"/>
    <property type="project" value="TreeGrafter"/>
</dbReference>
<keyword evidence="3 7" id="KW-0547">Nucleotide-binding</keyword>
<comment type="pathway">
    <text evidence="7">Metabolic intermediate biosynthesis; chorismate biosynthesis; chorismate from D-erythrose 4-phosphate and phosphoenolpyruvate: step 5/7.</text>
</comment>
<keyword evidence="4 7" id="KW-0418">Kinase</keyword>
<accession>A0AAW4WM36</accession>
<comment type="caution">
    <text evidence="8">The sequence shown here is derived from an EMBL/GenBank/DDBJ whole genome shotgun (WGS) entry which is preliminary data.</text>
</comment>
<evidence type="ECO:0000313" key="8">
    <source>
        <dbReference type="EMBL" id="MCC2243387.1"/>
    </source>
</evidence>
<dbReference type="PANTHER" id="PTHR21087:SF16">
    <property type="entry name" value="SHIKIMATE KINASE 1, CHLOROPLASTIC"/>
    <property type="match status" value="1"/>
</dbReference>
<feature type="binding site" evidence="7">
    <location>
        <position position="117"/>
    </location>
    <ligand>
        <name>ATP</name>
        <dbReference type="ChEBI" id="CHEBI:30616"/>
    </ligand>
</feature>
<feature type="binding site" evidence="7">
    <location>
        <position position="16"/>
    </location>
    <ligand>
        <name>Mg(2+)</name>
        <dbReference type="ChEBI" id="CHEBI:18420"/>
    </ligand>
</feature>
<gene>
    <name evidence="7" type="primary">aroK</name>
    <name evidence="8" type="ORF">LKD47_13985</name>
</gene>
<dbReference type="GO" id="GO:0009423">
    <property type="term" value="P:chorismate biosynthetic process"/>
    <property type="evidence" value="ECO:0007669"/>
    <property type="project" value="UniProtKB-UniRule"/>
</dbReference>
<dbReference type="GO" id="GO:0008652">
    <property type="term" value="P:amino acid biosynthetic process"/>
    <property type="evidence" value="ECO:0007669"/>
    <property type="project" value="UniProtKB-KW"/>
</dbReference>
<dbReference type="GO" id="GO:0004765">
    <property type="term" value="F:shikimate kinase activity"/>
    <property type="evidence" value="ECO:0007669"/>
    <property type="project" value="UniProtKB-UniRule"/>
</dbReference>
<name>A0AAW4WM36_9FIRM</name>
<reference evidence="8" key="1">
    <citation type="submission" date="2021-10" db="EMBL/GenBank/DDBJ databases">
        <title>Anaerobic single-cell dispensing facilitates the cultivation of human gut bacteria.</title>
        <authorList>
            <person name="Afrizal A."/>
        </authorList>
    </citation>
    <scope>NUCLEOTIDE SEQUENCE</scope>
    <source>
        <strain evidence="8">CLA-AA-H204</strain>
    </source>
</reference>
<feature type="binding site" evidence="7">
    <location>
        <position position="79"/>
    </location>
    <ligand>
        <name>substrate</name>
    </ligand>
</feature>
<keyword evidence="7" id="KW-0460">Magnesium</keyword>
<evidence type="ECO:0000256" key="3">
    <source>
        <dbReference type="ARBA" id="ARBA00022741"/>
    </source>
</evidence>
<dbReference type="RefSeq" id="WP_117946148.1">
    <property type="nucleotide sequence ID" value="NZ_JAJEQW010000020.1"/>
</dbReference>
<dbReference type="Pfam" id="PF01202">
    <property type="entry name" value="SKI"/>
    <property type="match status" value="1"/>
</dbReference>
<dbReference type="PRINTS" id="PR01100">
    <property type="entry name" value="SHIKIMTKNASE"/>
</dbReference>
<keyword evidence="7" id="KW-0963">Cytoplasm</keyword>
<evidence type="ECO:0000256" key="6">
    <source>
        <dbReference type="ARBA" id="ARBA00023141"/>
    </source>
</evidence>
<keyword evidence="6 7" id="KW-0057">Aromatic amino acid biosynthesis</keyword>
<comment type="similarity">
    <text evidence="7">Belongs to the shikimate kinase family.</text>
</comment>
<evidence type="ECO:0000256" key="7">
    <source>
        <dbReference type="HAMAP-Rule" id="MF_00109"/>
    </source>
</evidence>
<evidence type="ECO:0000256" key="2">
    <source>
        <dbReference type="ARBA" id="ARBA00022679"/>
    </source>
</evidence>
<protein>
    <recommendedName>
        <fullName evidence="7">Shikimate kinase</fullName>
        <shortName evidence="7">SK</shortName>
        <ecNumber evidence="7">2.7.1.71</ecNumber>
    </recommendedName>
</protein>
<dbReference type="GO" id="GO:0000287">
    <property type="term" value="F:magnesium ion binding"/>
    <property type="evidence" value="ECO:0007669"/>
    <property type="project" value="UniProtKB-UniRule"/>
</dbReference>
<dbReference type="SUPFAM" id="SSF52540">
    <property type="entry name" value="P-loop containing nucleoside triphosphate hydrolases"/>
    <property type="match status" value="1"/>
</dbReference>
<feature type="binding site" evidence="7">
    <location>
        <position position="34"/>
    </location>
    <ligand>
        <name>substrate</name>
    </ligand>
</feature>
<comment type="function">
    <text evidence="7">Catalyzes the specific phosphorylation of the 3-hydroxyl group of shikimic acid using ATP as a cosubstrate.</text>
</comment>
<dbReference type="GO" id="GO:0009073">
    <property type="term" value="P:aromatic amino acid family biosynthetic process"/>
    <property type="evidence" value="ECO:0007669"/>
    <property type="project" value="UniProtKB-KW"/>
</dbReference>
<keyword evidence="5 7" id="KW-0067">ATP-binding</keyword>
<evidence type="ECO:0000256" key="4">
    <source>
        <dbReference type="ARBA" id="ARBA00022777"/>
    </source>
</evidence>
<dbReference type="CDD" id="cd00464">
    <property type="entry name" value="SK"/>
    <property type="match status" value="1"/>
</dbReference>
<dbReference type="AlphaFoldDB" id="A0AAW4WM36"/>
<dbReference type="GO" id="GO:0005524">
    <property type="term" value="F:ATP binding"/>
    <property type="evidence" value="ECO:0007669"/>
    <property type="project" value="UniProtKB-UniRule"/>
</dbReference>